<keyword evidence="3" id="KW-1185">Reference proteome</keyword>
<protein>
    <submittedName>
        <fullName evidence="2">Uncharacterized protein</fullName>
    </submittedName>
</protein>
<dbReference type="AlphaFoldDB" id="A0A9K3CYB5"/>
<feature type="compositionally biased region" description="Low complexity" evidence="1">
    <location>
        <begin position="114"/>
        <end position="136"/>
    </location>
</feature>
<feature type="region of interest" description="Disordered" evidence="1">
    <location>
        <begin position="225"/>
        <end position="270"/>
    </location>
</feature>
<accession>A0A9K3CYB5</accession>
<comment type="caution">
    <text evidence="2">The sequence shown here is derived from an EMBL/GenBank/DDBJ whole genome shotgun (WGS) entry which is preliminary data.</text>
</comment>
<name>A0A9K3CYB5_9EUKA</name>
<evidence type="ECO:0000313" key="3">
    <source>
        <dbReference type="Proteomes" id="UP000265618"/>
    </source>
</evidence>
<gene>
    <name evidence="2" type="ORF">KIPB_007306</name>
</gene>
<feature type="compositionally biased region" description="Basic and acidic residues" evidence="1">
    <location>
        <begin position="243"/>
        <end position="266"/>
    </location>
</feature>
<evidence type="ECO:0000256" key="1">
    <source>
        <dbReference type="SAM" id="MobiDB-lite"/>
    </source>
</evidence>
<proteinExistence type="predicted"/>
<feature type="region of interest" description="Disordered" evidence="1">
    <location>
        <begin position="1"/>
        <end position="188"/>
    </location>
</feature>
<feature type="compositionally biased region" description="Basic and acidic residues" evidence="1">
    <location>
        <begin position="39"/>
        <end position="48"/>
    </location>
</feature>
<organism evidence="2 3">
    <name type="scientific">Kipferlia bialata</name>
    <dbReference type="NCBI Taxonomy" id="797122"/>
    <lineage>
        <taxon>Eukaryota</taxon>
        <taxon>Metamonada</taxon>
        <taxon>Carpediemonas-like organisms</taxon>
        <taxon>Kipferlia</taxon>
    </lineage>
</organism>
<feature type="non-terminal residue" evidence="2">
    <location>
        <position position="1"/>
    </location>
</feature>
<dbReference type="Proteomes" id="UP000265618">
    <property type="component" value="Unassembled WGS sequence"/>
</dbReference>
<sequence>QNPNGDRAVDAAPSYEDTESESDLFIPNVNGRMGAGQRVKNDPEEARQRLFAQRGRPDPIEESTPVTTHAGEPQETPPAVRSPTGARSPMKSPFASPSPLHQRSPLPKVGEGKSTTTVSTRHSSTATGSGHSSSHSLNMQDSLPAVLPAPSSCMSASDSMALTEGSRRGSIEREPVSATPLASHDLVKGILDNREQANADMRESQRERNVKLRLPVKLIDVEREREERERQRIKNARLPPLDRSGRSTKADRDQKDVSRSHEDLGSARRARGSVADLLASDKRHRHSAPAIIPAASGDIVPPKPTIVNGIKLIGHCFHFALMCAIPLVYKMYRQIPLVVEPLSPLASSIPSLAMPMVSVASMAATASATYTEMGSPKAFTLPAWVSMPVACAFVSVCTTLCVIFLPSSVLGYVPKDLKTLMSIQGAYAGLQDHLARSRGPGSVARRAVEHGPLGRPQPVPPEPERQIPVLSALYTMSASVCEWCRSLITYRLHKKHFDQYQDALTFLRKTLMFRVSASKGVAEESFMRRSTRMSARQMAQAAERTRGLETTSGVAKSISLKSLSSWAAGETHPTANVRDSMQQAKNLQLCTAEARLLALPLFLKYFDDEQQLDAKNGRLSTYAFISDRAQVHALHNLVHMSLVEPDTPIQPSMFATAETDAVKYLSNRHILGQFAASDIGRRIIRLEVERENNAVYERECQRVRYASTGTPNPIGIGIEDDIRTNGVQRPSILALYRIWRRRSRDTSTPMLERDRRVRHAVEDALGESLAPTRPDRRMRGCPIEWHVLSNVQDTDLIKEIQQASEVPTITSIPTMLLRSYKDLRHIERVRHT</sequence>
<feature type="compositionally biased region" description="Basic and acidic residues" evidence="1">
    <location>
        <begin position="165"/>
        <end position="175"/>
    </location>
</feature>
<reference evidence="2 3" key="1">
    <citation type="journal article" date="2018" name="PLoS ONE">
        <title>The draft genome of Kipferlia bialata reveals reductive genome evolution in fornicate parasites.</title>
        <authorList>
            <person name="Tanifuji G."/>
            <person name="Takabayashi S."/>
            <person name="Kume K."/>
            <person name="Takagi M."/>
            <person name="Nakayama T."/>
            <person name="Kamikawa R."/>
            <person name="Inagaki Y."/>
            <person name="Hashimoto T."/>
        </authorList>
    </citation>
    <scope>NUCLEOTIDE SEQUENCE [LARGE SCALE GENOMIC DNA]</scope>
    <source>
        <strain evidence="2">NY0173</strain>
    </source>
</reference>
<evidence type="ECO:0000313" key="2">
    <source>
        <dbReference type="EMBL" id="GIQ85608.1"/>
    </source>
</evidence>
<dbReference type="EMBL" id="BDIP01002032">
    <property type="protein sequence ID" value="GIQ85608.1"/>
    <property type="molecule type" value="Genomic_DNA"/>
</dbReference>